<evidence type="ECO:0000313" key="2">
    <source>
        <dbReference type="Proteomes" id="UP000033187"/>
    </source>
</evidence>
<dbReference type="KEGG" id="fiy:BN1229_v1_0072"/>
<proteinExistence type="predicted"/>
<name>A0A0D6J9I0_9HYPH</name>
<dbReference type="EMBL" id="LN829119">
    <property type="protein sequence ID" value="CPR14795.1"/>
    <property type="molecule type" value="Genomic_DNA"/>
</dbReference>
<keyword evidence="2" id="KW-1185">Reference proteome</keyword>
<organism evidence="1 2">
    <name type="scientific">Candidatus Filomicrobium marinum</name>
    <dbReference type="NCBI Taxonomy" id="1608628"/>
    <lineage>
        <taxon>Bacteria</taxon>
        <taxon>Pseudomonadati</taxon>
        <taxon>Pseudomonadota</taxon>
        <taxon>Alphaproteobacteria</taxon>
        <taxon>Hyphomicrobiales</taxon>
        <taxon>Hyphomicrobiaceae</taxon>
        <taxon>Filomicrobium</taxon>
    </lineage>
</organism>
<accession>A0A0D6J9I0</accession>
<reference evidence="2" key="1">
    <citation type="submission" date="2015-02" db="EMBL/GenBank/DDBJ databases">
        <authorList>
            <person name="Chooi Y.-H."/>
        </authorList>
    </citation>
    <scope>NUCLEOTIDE SEQUENCE [LARGE SCALE GENOMIC DNA]</scope>
    <source>
        <strain evidence="2">strain Y</strain>
    </source>
</reference>
<dbReference type="KEGG" id="fil:BN1229_v1_0070"/>
<protein>
    <submittedName>
        <fullName evidence="1">Uncharacterized protein</fullName>
    </submittedName>
</protein>
<dbReference type="Proteomes" id="UP000033187">
    <property type="component" value="Chromosome 1"/>
</dbReference>
<dbReference type="AlphaFoldDB" id="A0A0D6J9I0"/>
<evidence type="ECO:0000313" key="1">
    <source>
        <dbReference type="EMBL" id="CPR14795.1"/>
    </source>
</evidence>
<gene>
    <name evidence="1" type="ORF">YBN1229_v1_0072</name>
</gene>
<sequence>MVAPARVRVKDKRGAIALVVAVNRPAQVRLALAERVVGTDDPTRGSVRQPYRHCLLTIASWIASTAEFQTL</sequence>